<sequence>MVPVKKHLDYLISSTKHVANMNTKMAELNATRSDVEDHKERNKSNSLKVPTKVPGWLEEVEKIDAQVKSIDSEVGSCFNLKGRHKLGRKACNIIHDINRLMEEKSRIDWTDIRIAPAEVNSTKASISTPSSDYNDFESRKSCPILETLVDRQEICEVEVITFPALKFLSLKALPMLLSLCKGGNVIELPQLEELELKSLPNFTSIYQHFLKKEVMNSKLKKLNIWNMEKLREIWPSQLSNDDQVITQLRVIEVVGCDSLMNLFPSNPMSLVHHLERLTICNCGSIDVIFNIDLGSSCVGEIEEDSCNLRDIKVMNLGELREVWRVKGVNNSNDDLPILGFQNVECIEIYSCKSLRNVFTPTTSNFDMKALTMIILNGFVHGENESDNSQIGLTRNSLLTPCSIARPYEMVQSSQVEEVNVVAFSSYLIQTCCYLHTLHISGFKRVEVVFEMETANSRKLITTLSNQQPPLLPHLKDLIVEGMQKMSHVWKYDWNQFIISQQEPTSSSFPNLGSIRLTSSDSIKYLFSPLMMKHLSNLNSITIHDCNAIEEVVSNEYEEIATSISSNTNTTFLPHIDIDLSRLRSLKRIDGVSANRLASVTATVVHDKLQCSQNQLYNSSMCSTSNITQYLQFPWSFSNLIEVDVRCRHELRWEKTIFPSNELVKVENVGDIDEADKVFEGTNDETQSADDDDVNEKAEAYLPEDEVEDEDISRSEVRPHYSVN</sequence>
<evidence type="ECO:0000313" key="2">
    <source>
        <dbReference type="Proteomes" id="UP001055879"/>
    </source>
</evidence>
<evidence type="ECO:0000313" key="1">
    <source>
        <dbReference type="EMBL" id="KAI3745758.1"/>
    </source>
</evidence>
<comment type="caution">
    <text evidence="1">The sequence shown here is derived from an EMBL/GenBank/DDBJ whole genome shotgun (WGS) entry which is preliminary data.</text>
</comment>
<dbReference type="Proteomes" id="UP001055879">
    <property type="component" value="Linkage Group LG03"/>
</dbReference>
<gene>
    <name evidence="1" type="ORF">L6452_08165</name>
</gene>
<organism evidence="1 2">
    <name type="scientific">Arctium lappa</name>
    <name type="common">Greater burdock</name>
    <name type="synonym">Lappa major</name>
    <dbReference type="NCBI Taxonomy" id="4217"/>
    <lineage>
        <taxon>Eukaryota</taxon>
        <taxon>Viridiplantae</taxon>
        <taxon>Streptophyta</taxon>
        <taxon>Embryophyta</taxon>
        <taxon>Tracheophyta</taxon>
        <taxon>Spermatophyta</taxon>
        <taxon>Magnoliopsida</taxon>
        <taxon>eudicotyledons</taxon>
        <taxon>Gunneridae</taxon>
        <taxon>Pentapetalae</taxon>
        <taxon>asterids</taxon>
        <taxon>campanulids</taxon>
        <taxon>Asterales</taxon>
        <taxon>Asteraceae</taxon>
        <taxon>Carduoideae</taxon>
        <taxon>Cardueae</taxon>
        <taxon>Arctiinae</taxon>
        <taxon>Arctium</taxon>
    </lineage>
</organism>
<dbReference type="EMBL" id="CM042049">
    <property type="protein sequence ID" value="KAI3745758.1"/>
    <property type="molecule type" value="Genomic_DNA"/>
</dbReference>
<reference evidence="1 2" key="2">
    <citation type="journal article" date="2022" name="Mol. Ecol. Resour.">
        <title>The genomes of chicory, endive, great burdock and yacon provide insights into Asteraceae paleo-polyploidization history and plant inulin production.</title>
        <authorList>
            <person name="Fan W."/>
            <person name="Wang S."/>
            <person name="Wang H."/>
            <person name="Wang A."/>
            <person name="Jiang F."/>
            <person name="Liu H."/>
            <person name="Zhao H."/>
            <person name="Xu D."/>
            <person name="Zhang Y."/>
        </authorList>
    </citation>
    <scope>NUCLEOTIDE SEQUENCE [LARGE SCALE GENOMIC DNA]</scope>
    <source>
        <strain evidence="2">cv. Niubang</strain>
    </source>
</reference>
<keyword evidence="2" id="KW-1185">Reference proteome</keyword>
<accession>A0ACB9DHC3</accession>
<reference evidence="2" key="1">
    <citation type="journal article" date="2022" name="Mol. Ecol. Resour.">
        <title>The genomes of chicory, endive, great burdock and yacon provide insights into Asteraceae palaeo-polyploidization history and plant inulin production.</title>
        <authorList>
            <person name="Fan W."/>
            <person name="Wang S."/>
            <person name="Wang H."/>
            <person name="Wang A."/>
            <person name="Jiang F."/>
            <person name="Liu H."/>
            <person name="Zhao H."/>
            <person name="Xu D."/>
            <person name="Zhang Y."/>
        </authorList>
    </citation>
    <scope>NUCLEOTIDE SEQUENCE [LARGE SCALE GENOMIC DNA]</scope>
    <source>
        <strain evidence="2">cv. Niubang</strain>
    </source>
</reference>
<proteinExistence type="predicted"/>
<protein>
    <submittedName>
        <fullName evidence="1">Uncharacterized protein</fullName>
    </submittedName>
</protein>
<name>A0ACB9DHC3_ARCLA</name>